<name>A0A016US31_9BILA</name>
<keyword evidence="2" id="KW-1185">Reference proteome</keyword>
<comment type="caution">
    <text evidence="1">The sequence shown here is derived from an EMBL/GenBank/DDBJ whole genome shotgun (WGS) entry which is preliminary data.</text>
</comment>
<gene>
    <name evidence="1" type="primary">Acey_s0028.g1750</name>
    <name evidence="1" type="ORF">Y032_0028g1750</name>
</gene>
<sequence length="91" mass="9916">MRFSYILPLNGVPVPMTKRKGASGRGCKALSGGPFDSIYGRVYNQGMSKCGAALNILCILSSQPAILWPLCKMGCLRRNFVSYDLQNRVGT</sequence>
<dbReference type="EMBL" id="JARK01001364">
    <property type="protein sequence ID" value="EYC18234.1"/>
    <property type="molecule type" value="Genomic_DNA"/>
</dbReference>
<dbReference type="AlphaFoldDB" id="A0A016US31"/>
<organism evidence="1 2">
    <name type="scientific">Ancylostoma ceylanicum</name>
    <dbReference type="NCBI Taxonomy" id="53326"/>
    <lineage>
        <taxon>Eukaryota</taxon>
        <taxon>Metazoa</taxon>
        <taxon>Ecdysozoa</taxon>
        <taxon>Nematoda</taxon>
        <taxon>Chromadorea</taxon>
        <taxon>Rhabditida</taxon>
        <taxon>Rhabditina</taxon>
        <taxon>Rhabditomorpha</taxon>
        <taxon>Strongyloidea</taxon>
        <taxon>Ancylostomatidae</taxon>
        <taxon>Ancylostomatinae</taxon>
        <taxon>Ancylostoma</taxon>
    </lineage>
</organism>
<dbReference type="Proteomes" id="UP000024635">
    <property type="component" value="Unassembled WGS sequence"/>
</dbReference>
<accession>A0A016US31</accession>
<protein>
    <submittedName>
        <fullName evidence="1">Uncharacterized protein</fullName>
    </submittedName>
</protein>
<proteinExistence type="predicted"/>
<evidence type="ECO:0000313" key="1">
    <source>
        <dbReference type="EMBL" id="EYC18234.1"/>
    </source>
</evidence>
<reference evidence="2" key="1">
    <citation type="journal article" date="2015" name="Nat. Genet.">
        <title>The genome and transcriptome of the zoonotic hookworm Ancylostoma ceylanicum identify infection-specific gene families.</title>
        <authorList>
            <person name="Schwarz E.M."/>
            <person name="Hu Y."/>
            <person name="Antoshechkin I."/>
            <person name="Miller M.M."/>
            <person name="Sternberg P.W."/>
            <person name="Aroian R.V."/>
        </authorList>
    </citation>
    <scope>NUCLEOTIDE SEQUENCE</scope>
    <source>
        <strain evidence="2">HY135</strain>
    </source>
</reference>
<evidence type="ECO:0000313" key="2">
    <source>
        <dbReference type="Proteomes" id="UP000024635"/>
    </source>
</evidence>